<evidence type="ECO:0000256" key="4">
    <source>
        <dbReference type="ARBA" id="ARBA00022723"/>
    </source>
</evidence>
<name>A0ABS7VMK3_9HYPH</name>
<comment type="cofactor">
    <cofactor evidence="1">
        <name>Zn(2+)</name>
        <dbReference type="ChEBI" id="CHEBI:29105"/>
    </cofactor>
</comment>
<gene>
    <name evidence="7" type="ORF">K9B37_07905</name>
</gene>
<dbReference type="InterPro" id="IPR050138">
    <property type="entry name" value="DHOase/Allantoinase_Hydrolase"/>
</dbReference>
<evidence type="ECO:0000259" key="6">
    <source>
        <dbReference type="Pfam" id="PF01979"/>
    </source>
</evidence>
<reference evidence="7 8" key="1">
    <citation type="submission" date="2021-09" db="EMBL/GenBank/DDBJ databases">
        <title>The complete genome sequence of a new microorganism.</title>
        <authorList>
            <person name="Zi Z."/>
        </authorList>
    </citation>
    <scope>NUCLEOTIDE SEQUENCE [LARGE SCALE GENOMIC DNA]</scope>
    <source>
        <strain evidence="7 8">WGZ8</strain>
    </source>
</reference>
<dbReference type="InterPro" id="IPR011059">
    <property type="entry name" value="Metal-dep_hydrolase_composite"/>
</dbReference>
<keyword evidence="4" id="KW-0479">Metal-binding</keyword>
<dbReference type="PANTHER" id="PTHR43668">
    <property type="entry name" value="ALLANTOINASE"/>
    <property type="match status" value="1"/>
</dbReference>
<dbReference type="PANTHER" id="PTHR43668:SF4">
    <property type="entry name" value="ALLANTOINASE"/>
    <property type="match status" value="1"/>
</dbReference>
<keyword evidence="5 7" id="KW-0378">Hydrolase</keyword>
<proteinExistence type="inferred from homology"/>
<comment type="similarity">
    <text evidence="3">Belongs to the metallo-dependent hydrolases superfamily. DHOase family. Class I DHOase subfamily.</text>
</comment>
<comment type="caution">
    <text evidence="7">The sequence shown here is derived from an EMBL/GenBank/DDBJ whole genome shotgun (WGS) entry which is preliminary data.</text>
</comment>
<evidence type="ECO:0000256" key="2">
    <source>
        <dbReference type="ARBA" id="ARBA00002368"/>
    </source>
</evidence>
<dbReference type="Pfam" id="PF01979">
    <property type="entry name" value="Amidohydro_1"/>
    <property type="match status" value="1"/>
</dbReference>
<dbReference type="Proteomes" id="UP000704176">
    <property type="component" value="Unassembled WGS sequence"/>
</dbReference>
<dbReference type="SUPFAM" id="SSF51338">
    <property type="entry name" value="Composite domain of metallo-dependent hydrolases"/>
    <property type="match status" value="1"/>
</dbReference>
<evidence type="ECO:0000256" key="1">
    <source>
        <dbReference type="ARBA" id="ARBA00001947"/>
    </source>
</evidence>
<dbReference type="PROSITE" id="PS00483">
    <property type="entry name" value="DIHYDROOROTASE_2"/>
    <property type="match status" value="1"/>
</dbReference>
<evidence type="ECO:0000313" key="8">
    <source>
        <dbReference type="Proteomes" id="UP000704176"/>
    </source>
</evidence>
<accession>A0ABS7VMK3</accession>
<evidence type="ECO:0000256" key="5">
    <source>
        <dbReference type="ARBA" id="ARBA00022801"/>
    </source>
</evidence>
<evidence type="ECO:0000256" key="3">
    <source>
        <dbReference type="ARBA" id="ARBA00010286"/>
    </source>
</evidence>
<dbReference type="InterPro" id="IPR002195">
    <property type="entry name" value="Dihydroorotase_CS"/>
</dbReference>
<dbReference type="NCBIfam" id="TIGR00857">
    <property type="entry name" value="pyrC_multi"/>
    <property type="match status" value="1"/>
</dbReference>
<sequence length="444" mass="48834">MPQTFDLILKGGVVVNHDGRAERDVGIKDGRIAAIGDLSRASAGREVDCKGLHILPGVIDTQVHFREPGLDHKEDLESGSRSAVMGGVTTVFEMPNTEPQTTTPEALADKIARGHHRMHCDFAFWVGGTHENASHVAELERLPGAAGIKVFMGSSTGSLLIEDDEGIAQILRRTRRRAAFHSEDEAMLRERKGLRVEGDPRSHPVWRSAEVALTCTKRLVRIARDTGARIHVLHVTTAEEMALLKDHKDLVTVEVTPHHLTLVAPEAYERHGTYVQMNPPVRDEMHRAALWHGLDEGIADILGSDHAPHTRVEKDKPYPNSPSGMTGVQTLVPIMLDHVNASRLTLERFVDMTSAGPKRLFGIAGKGRIAVGYDADFTIVDLKRRETITNDWIASKCGWTPYDGVTVTGWPIGTIVRGNVVMWDGSLDADSQGEVVRFEETVRG</sequence>
<keyword evidence="8" id="KW-1185">Reference proteome</keyword>
<dbReference type="SUPFAM" id="SSF51556">
    <property type="entry name" value="Metallo-dependent hydrolases"/>
    <property type="match status" value="1"/>
</dbReference>
<dbReference type="RefSeq" id="WP_224312545.1">
    <property type="nucleotide sequence ID" value="NZ_JAIRBM010000005.1"/>
</dbReference>
<dbReference type="InterPro" id="IPR006680">
    <property type="entry name" value="Amidohydro-rel"/>
</dbReference>
<dbReference type="EC" id="3.5.2.3" evidence="7"/>
<dbReference type="EMBL" id="JAIRBM010000005">
    <property type="protein sequence ID" value="MBZ6076212.1"/>
    <property type="molecule type" value="Genomic_DNA"/>
</dbReference>
<evidence type="ECO:0000313" key="7">
    <source>
        <dbReference type="EMBL" id="MBZ6076212.1"/>
    </source>
</evidence>
<protein>
    <submittedName>
        <fullName evidence="7">Dihydroorotase</fullName>
        <ecNumber evidence="7">3.5.2.3</ecNumber>
    </submittedName>
</protein>
<dbReference type="Gene3D" id="3.20.20.140">
    <property type="entry name" value="Metal-dependent hydrolases"/>
    <property type="match status" value="1"/>
</dbReference>
<feature type="domain" description="Amidohydrolase-related" evidence="6">
    <location>
        <begin position="54"/>
        <end position="421"/>
    </location>
</feature>
<dbReference type="GO" id="GO:0004151">
    <property type="term" value="F:dihydroorotase activity"/>
    <property type="evidence" value="ECO:0007669"/>
    <property type="project" value="UniProtKB-EC"/>
</dbReference>
<dbReference type="CDD" id="cd01318">
    <property type="entry name" value="DHOase_IIb"/>
    <property type="match status" value="1"/>
</dbReference>
<dbReference type="NCBIfam" id="NF006559">
    <property type="entry name" value="PRK09060.1"/>
    <property type="match status" value="1"/>
</dbReference>
<comment type="function">
    <text evidence="2">Catalyzes the reversible cyclization of carbamoyl aspartate to dihydroorotate.</text>
</comment>
<organism evidence="7 8">
    <name type="scientific">Microvirga puerhi</name>
    <dbReference type="NCBI Taxonomy" id="2876078"/>
    <lineage>
        <taxon>Bacteria</taxon>
        <taxon>Pseudomonadati</taxon>
        <taxon>Pseudomonadota</taxon>
        <taxon>Alphaproteobacteria</taxon>
        <taxon>Hyphomicrobiales</taxon>
        <taxon>Methylobacteriaceae</taxon>
        <taxon>Microvirga</taxon>
    </lineage>
</organism>
<dbReference type="InterPro" id="IPR032466">
    <property type="entry name" value="Metal_Hydrolase"/>
</dbReference>
<dbReference type="Gene3D" id="2.30.40.10">
    <property type="entry name" value="Urease, subunit C, domain 1"/>
    <property type="match status" value="1"/>
</dbReference>